<feature type="compositionally biased region" description="Polar residues" evidence="7">
    <location>
        <begin position="595"/>
        <end position="604"/>
    </location>
</feature>
<evidence type="ECO:0000256" key="8">
    <source>
        <dbReference type="SAM" id="Phobius"/>
    </source>
</evidence>
<keyword evidence="10" id="KW-1185">Reference proteome</keyword>
<proteinExistence type="inferred from homology"/>
<dbReference type="InterPro" id="IPR051539">
    <property type="entry name" value="T4SS-coupling_protein"/>
</dbReference>
<evidence type="ECO:0000256" key="4">
    <source>
        <dbReference type="ARBA" id="ARBA00022692"/>
    </source>
</evidence>
<dbReference type="Gene3D" id="3.40.50.300">
    <property type="entry name" value="P-loop containing nucleotide triphosphate hydrolases"/>
    <property type="match status" value="1"/>
</dbReference>
<keyword evidence="9" id="KW-0614">Plasmid</keyword>
<keyword evidence="6 8" id="KW-0472">Membrane</keyword>
<feature type="compositionally biased region" description="Basic residues" evidence="7">
    <location>
        <begin position="625"/>
        <end position="634"/>
    </location>
</feature>
<dbReference type="KEGG" id="pbor:BSF38_20011"/>
<keyword evidence="5 8" id="KW-1133">Transmembrane helix</keyword>
<feature type="compositionally biased region" description="Low complexity" evidence="7">
    <location>
        <begin position="491"/>
        <end position="503"/>
    </location>
</feature>
<dbReference type="InterPro" id="IPR003688">
    <property type="entry name" value="TraG/VirD4"/>
</dbReference>
<dbReference type="PROSITE" id="PS51257">
    <property type="entry name" value="PROKAR_LIPOPROTEIN"/>
    <property type="match status" value="1"/>
</dbReference>
<dbReference type="CDD" id="cd01127">
    <property type="entry name" value="TrwB_TraG_TraD_VirD4"/>
    <property type="match status" value="1"/>
</dbReference>
<gene>
    <name evidence="9" type="primary">traG</name>
    <name evidence="9" type="ORF">BSF38_20011</name>
</gene>
<dbReference type="Pfam" id="PF02534">
    <property type="entry name" value="T4SS-DNA_transf"/>
    <property type="match status" value="1"/>
</dbReference>
<reference evidence="9 10" key="1">
    <citation type="submission" date="2016-12" db="EMBL/GenBank/DDBJ databases">
        <title>Comparative genomics of four Isosphaeraceae planctomycetes: a common pool of plasmids and glycoside hydrolase genes.</title>
        <authorList>
            <person name="Ivanova A."/>
        </authorList>
    </citation>
    <scope>NUCLEOTIDE SEQUENCE [LARGE SCALE GENOMIC DNA]</scope>
    <source>
        <strain evidence="9 10">PX4</strain>
        <plasmid evidence="10">palbo2</plasmid>
    </source>
</reference>
<feature type="transmembrane region" description="Helical" evidence="8">
    <location>
        <begin position="29"/>
        <end position="52"/>
    </location>
</feature>
<organism evidence="9 10">
    <name type="scientific">Paludisphaera borealis</name>
    <dbReference type="NCBI Taxonomy" id="1387353"/>
    <lineage>
        <taxon>Bacteria</taxon>
        <taxon>Pseudomonadati</taxon>
        <taxon>Planctomycetota</taxon>
        <taxon>Planctomycetia</taxon>
        <taxon>Isosphaerales</taxon>
        <taxon>Isosphaeraceae</taxon>
        <taxon>Paludisphaera</taxon>
    </lineage>
</organism>
<feature type="region of interest" description="Disordered" evidence="7">
    <location>
        <begin position="591"/>
        <end position="645"/>
    </location>
</feature>
<keyword evidence="4 8" id="KW-0812">Transmembrane</keyword>
<evidence type="ECO:0000313" key="9">
    <source>
        <dbReference type="EMBL" id="APW64297.1"/>
    </source>
</evidence>
<name>A0A1U7CZB3_9BACT</name>
<dbReference type="InterPro" id="IPR027417">
    <property type="entry name" value="P-loop_NTPase"/>
</dbReference>
<dbReference type="PANTHER" id="PTHR37937">
    <property type="entry name" value="CONJUGATIVE TRANSFER: DNA TRANSPORT"/>
    <property type="match status" value="1"/>
</dbReference>
<evidence type="ECO:0000256" key="2">
    <source>
        <dbReference type="ARBA" id="ARBA00008806"/>
    </source>
</evidence>
<evidence type="ECO:0000256" key="1">
    <source>
        <dbReference type="ARBA" id="ARBA00004651"/>
    </source>
</evidence>
<evidence type="ECO:0000256" key="3">
    <source>
        <dbReference type="ARBA" id="ARBA00022475"/>
    </source>
</evidence>
<geneLocation type="plasmid" evidence="10">
    <name>palbo2</name>
</geneLocation>
<dbReference type="AlphaFoldDB" id="A0A1U7CZB3"/>
<dbReference type="PANTHER" id="PTHR37937:SF1">
    <property type="entry name" value="CONJUGATIVE TRANSFER: DNA TRANSPORT"/>
    <property type="match status" value="1"/>
</dbReference>
<dbReference type="EMBL" id="CP019084">
    <property type="protein sequence ID" value="APW64297.1"/>
    <property type="molecule type" value="Genomic_DNA"/>
</dbReference>
<dbReference type="SUPFAM" id="SSF52540">
    <property type="entry name" value="P-loop containing nucleoside triphosphate hydrolases"/>
    <property type="match status" value="1"/>
</dbReference>
<keyword evidence="3" id="KW-1003">Cell membrane</keyword>
<sequence length="645" mass="70289">MFMRIRLATASTVASACRATLILALVVLAAAATVIAMRFPVLLMAAAGFIAWRRLIYHPASDAYGSASLLTPQAMETAGMLGDKGLVVGRLPPDPVPILSAATSLFSPQVEAAEAVNRFMAAAGFGIHRGGKLIRIPDYIHSAVFSPAGGGKNVGFVTPTLLSHPGNIAIIDPKGESFKAAAAWRKKRFGKKAYRLDPFEMFGTSHTLNPFDFIDPKKEDFLDQCRDFANPLIIRPPNDQHPHFSDMAELNLVGLTAFTIACETDKKRRHLGTVRGLSSSRERYDMALKVMGESDAASGVIRQLSGEMGFAAPEEQGSILTTFTRNLAFLDSPVVTRNVSTSSFDPMELKTGNADLYFILPHRRLTSLARLQRLWITSVMNRVTSGLPDESQTLLWVLDEIAHIGSIPAIEEATTLYRGMGMRLMFIFQSYAQVKTCFGEKASTILDNIHTQVYVNLASMETAQELSRRIGETTRTVYSENGGDGDSYQTGAASQGQGGSKSSNRGWSRSEIARQLLKPEEILTLPRDTCIILHKNLPACLGWMVRYYQDPEFTSGIGRHRRVGLAGTVFCSLLLVLSLLFGAFVAKGVAPPTRSAGNRSSTLSKAGVHKHLPSSPGGRIPAYPTKRRPSSRNHRSNDSGFLIKI</sequence>
<evidence type="ECO:0000256" key="5">
    <source>
        <dbReference type="ARBA" id="ARBA00022989"/>
    </source>
</evidence>
<accession>A0A1U7CZB3</accession>
<protein>
    <submittedName>
        <fullName evidence="9">Conjugal transfer protein TraG</fullName>
    </submittedName>
</protein>
<evidence type="ECO:0000256" key="7">
    <source>
        <dbReference type="SAM" id="MobiDB-lite"/>
    </source>
</evidence>
<comment type="similarity">
    <text evidence="2">Belongs to the VirD4/TraG family.</text>
</comment>
<dbReference type="Proteomes" id="UP000186309">
    <property type="component" value="Plasmid PALBO2"/>
</dbReference>
<evidence type="ECO:0000256" key="6">
    <source>
        <dbReference type="ARBA" id="ARBA00023136"/>
    </source>
</evidence>
<comment type="subcellular location">
    <subcellularLocation>
        <location evidence="1">Cell membrane</location>
        <topology evidence="1">Multi-pass membrane protein</topology>
    </subcellularLocation>
</comment>
<feature type="region of interest" description="Disordered" evidence="7">
    <location>
        <begin position="476"/>
        <end position="507"/>
    </location>
</feature>
<feature type="transmembrane region" description="Helical" evidence="8">
    <location>
        <begin position="563"/>
        <end position="586"/>
    </location>
</feature>
<dbReference type="GO" id="GO:0005886">
    <property type="term" value="C:plasma membrane"/>
    <property type="evidence" value="ECO:0007669"/>
    <property type="project" value="UniProtKB-SubCell"/>
</dbReference>
<evidence type="ECO:0000313" key="10">
    <source>
        <dbReference type="Proteomes" id="UP000186309"/>
    </source>
</evidence>